<accession>A0A7J0F8E2</accession>
<reference evidence="1 2" key="1">
    <citation type="submission" date="2019-07" db="EMBL/GenBank/DDBJ databases">
        <title>De Novo Assembly of kiwifruit Actinidia rufa.</title>
        <authorList>
            <person name="Sugita-Konishi S."/>
            <person name="Sato K."/>
            <person name="Mori E."/>
            <person name="Abe Y."/>
            <person name="Kisaki G."/>
            <person name="Hamano K."/>
            <person name="Suezawa K."/>
            <person name="Otani M."/>
            <person name="Fukuda T."/>
            <person name="Manabe T."/>
            <person name="Gomi K."/>
            <person name="Tabuchi M."/>
            <person name="Akimitsu K."/>
            <person name="Kataoka I."/>
        </authorList>
    </citation>
    <scope>NUCLEOTIDE SEQUENCE [LARGE SCALE GENOMIC DNA]</scope>
    <source>
        <strain evidence="2">cv. Fuchu</strain>
    </source>
</reference>
<evidence type="ECO:0000313" key="2">
    <source>
        <dbReference type="Proteomes" id="UP000585474"/>
    </source>
</evidence>
<evidence type="ECO:0000313" key="1">
    <source>
        <dbReference type="EMBL" id="GFY94980.1"/>
    </source>
</evidence>
<proteinExistence type="predicted"/>
<keyword evidence="2" id="KW-1185">Reference proteome</keyword>
<dbReference type="Proteomes" id="UP000585474">
    <property type="component" value="Unassembled WGS sequence"/>
</dbReference>
<organism evidence="1 2">
    <name type="scientific">Actinidia rufa</name>
    <dbReference type="NCBI Taxonomy" id="165716"/>
    <lineage>
        <taxon>Eukaryota</taxon>
        <taxon>Viridiplantae</taxon>
        <taxon>Streptophyta</taxon>
        <taxon>Embryophyta</taxon>
        <taxon>Tracheophyta</taxon>
        <taxon>Spermatophyta</taxon>
        <taxon>Magnoliopsida</taxon>
        <taxon>eudicotyledons</taxon>
        <taxon>Gunneridae</taxon>
        <taxon>Pentapetalae</taxon>
        <taxon>asterids</taxon>
        <taxon>Ericales</taxon>
        <taxon>Actinidiaceae</taxon>
        <taxon>Actinidia</taxon>
    </lineage>
</organism>
<comment type="caution">
    <text evidence="1">The sequence shown here is derived from an EMBL/GenBank/DDBJ whole genome shotgun (WGS) entry which is preliminary data.</text>
</comment>
<dbReference type="EMBL" id="BJWL01000010">
    <property type="protein sequence ID" value="GFY94980.1"/>
    <property type="molecule type" value="Genomic_DNA"/>
</dbReference>
<name>A0A7J0F8E2_9ERIC</name>
<gene>
    <name evidence="1" type="ORF">Acr_10g0003650</name>
</gene>
<sequence>MGLRQVYAVPLTVHEIFVNMTENGCLFTVLDLLSLGNLSLYREQLLSKFCC</sequence>
<dbReference type="AlphaFoldDB" id="A0A7J0F8E2"/>
<protein>
    <submittedName>
        <fullName evidence="1">Uncharacterized protein</fullName>
    </submittedName>
</protein>